<keyword evidence="2" id="KW-1185">Reference proteome</keyword>
<evidence type="ECO:0000313" key="2">
    <source>
        <dbReference type="Proteomes" id="UP001055879"/>
    </source>
</evidence>
<proteinExistence type="predicted"/>
<sequence length="613" mass="70749">MEKSLLTFFRDEVDSSFLCQLPLDFNNKQMASQFYISPLFKSSCVSLCKADQYPWRLVSSISPSKSSRICMCSAFSTLLSSTIAVPQTRDNDSLLPVHLHQPKGIPPKVAVHDRIEQLVESTRRALMSSSDPITRMKLIDTIQRLGIGHHFEEEIHEILGNLTQGLSDDNLYTAALCFRLQRHNGLHTNPDVFQKFMDANGKFKMSSSDDIEALLSLYEASYLGANGEYILSQAKEFTTIQLKRSVSKLSPKHGTKVLLSLGLPRHLRMTRLEARRYIEEYVNDDYRNPIVLELAKLDYNHVQSLLQRELAEVTRWWKDLGLVSKLSFVRDRHLECFLWTVGLLPEKKYSSGRIELAKIIAILLVIDDIYDIYGSYEDLVLFTQAIRRWDLSEMEKLPEYMKICYMALYNTTSEIYDKVLKEHGLSVQPFLHQTWIDVVEAYMVEVKWVKSGAIPTFEDYIKNGVTTSGTCMVLVHLFFLISEGVTEENMRHLHPYPKFFWLAGTILRLWDDLGTSKEEQQRGNMVSSIQLLMREKNITSEEEGRKQILQLINELWKDLNAELVTPDAFLLPMIRVALNMSRTSQVVYQHNEDSYLTSVESQVQYLFFKSIDI</sequence>
<comment type="caution">
    <text evidence="1">The sequence shown here is derived from an EMBL/GenBank/DDBJ whole genome shotgun (WGS) entry which is preliminary data.</text>
</comment>
<organism evidence="1 2">
    <name type="scientific">Arctium lappa</name>
    <name type="common">Greater burdock</name>
    <name type="synonym">Lappa major</name>
    <dbReference type="NCBI Taxonomy" id="4217"/>
    <lineage>
        <taxon>Eukaryota</taxon>
        <taxon>Viridiplantae</taxon>
        <taxon>Streptophyta</taxon>
        <taxon>Embryophyta</taxon>
        <taxon>Tracheophyta</taxon>
        <taxon>Spermatophyta</taxon>
        <taxon>Magnoliopsida</taxon>
        <taxon>eudicotyledons</taxon>
        <taxon>Gunneridae</taxon>
        <taxon>Pentapetalae</taxon>
        <taxon>asterids</taxon>
        <taxon>campanulids</taxon>
        <taxon>Asterales</taxon>
        <taxon>Asteraceae</taxon>
        <taxon>Carduoideae</taxon>
        <taxon>Cardueae</taxon>
        <taxon>Arctiinae</taxon>
        <taxon>Arctium</taxon>
    </lineage>
</organism>
<accession>A0ACB9B8M6</accession>
<protein>
    <submittedName>
        <fullName evidence="1">Uncharacterized protein</fullName>
    </submittedName>
</protein>
<gene>
    <name evidence="1" type="ORF">L6452_18958</name>
</gene>
<reference evidence="1 2" key="2">
    <citation type="journal article" date="2022" name="Mol. Ecol. Resour.">
        <title>The genomes of chicory, endive, great burdock and yacon provide insights into Asteraceae paleo-polyploidization history and plant inulin production.</title>
        <authorList>
            <person name="Fan W."/>
            <person name="Wang S."/>
            <person name="Wang H."/>
            <person name="Wang A."/>
            <person name="Jiang F."/>
            <person name="Liu H."/>
            <person name="Zhao H."/>
            <person name="Xu D."/>
            <person name="Zhang Y."/>
        </authorList>
    </citation>
    <scope>NUCLEOTIDE SEQUENCE [LARGE SCALE GENOMIC DNA]</scope>
    <source>
        <strain evidence="2">cv. Niubang</strain>
    </source>
</reference>
<reference evidence="2" key="1">
    <citation type="journal article" date="2022" name="Mol. Ecol. Resour.">
        <title>The genomes of chicory, endive, great burdock and yacon provide insights into Asteraceae palaeo-polyploidization history and plant inulin production.</title>
        <authorList>
            <person name="Fan W."/>
            <person name="Wang S."/>
            <person name="Wang H."/>
            <person name="Wang A."/>
            <person name="Jiang F."/>
            <person name="Liu H."/>
            <person name="Zhao H."/>
            <person name="Xu D."/>
            <person name="Zhang Y."/>
        </authorList>
    </citation>
    <scope>NUCLEOTIDE SEQUENCE [LARGE SCALE GENOMIC DNA]</scope>
    <source>
        <strain evidence="2">cv. Niubang</strain>
    </source>
</reference>
<dbReference type="EMBL" id="CM042052">
    <property type="protein sequence ID" value="KAI3718106.1"/>
    <property type="molecule type" value="Genomic_DNA"/>
</dbReference>
<dbReference type="Proteomes" id="UP001055879">
    <property type="component" value="Linkage Group LG06"/>
</dbReference>
<evidence type="ECO:0000313" key="1">
    <source>
        <dbReference type="EMBL" id="KAI3718106.1"/>
    </source>
</evidence>
<name>A0ACB9B8M6_ARCLA</name>